<evidence type="ECO:0000313" key="4">
    <source>
        <dbReference type="Proteomes" id="UP001151287"/>
    </source>
</evidence>
<dbReference type="PANTHER" id="PTHR33784">
    <property type="entry name" value="OS05G0482100 PROTEIN"/>
    <property type="match status" value="1"/>
</dbReference>
<dbReference type="InterPro" id="IPR057136">
    <property type="entry name" value="At2g35280_TPR_dom"/>
</dbReference>
<evidence type="ECO:0000259" key="2">
    <source>
        <dbReference type="Pfam" id="PF23310"/>
    </source>
</evidence>
<keyword evidence="4" id="KW-1185">Reference proteome</keyword>
<dbReference type="EMBL" id="JAMQYH010000002">
    <property type="protein sequence ID" value="KAJ1696604.1"/>
    <property type="molecule type" value="Genomic_DNA"/>
</dbReference>
<dbReference type="Pfam" id="PF23310">
    <property type="entry name" value="TPR_27"/>
    <property type="match status" value="1"/>
</dbReference>
<protein>
    <recommendedName>
        <fullName evidence="2">At2g35280-like TPR domain-containing protein</fullName>
    </recommendedName>
</protein>
<accession>A0A9Q0CNF0</accession>
<organism evidence="3 4">
    <name type="scientific">Rhynchospora breviuscula</name>
    <dbReference type="NCBI Taxonomy" id="2022672"/>
    <lineage>
        <taxon>Eukaryota</taxon>
        <taxon>Viridiplantae</taxon>
        <taxon>Streptophyta</taxon>
        <taxon>Embryophyta</taxon>
        <taxon>Tracheophyta</taxon>
        <taxon>Spermatophyta</taxon>
        <taxon>Magnoliopsida</taxon>
        <taxon>Liliopsida</taxon>
        <taxon>Poales</taxon>
        <taxon>Cyperaceae</taxon>
        <taxon>Cyperoideae</taxon>
        <taxon>Rhynchosporeae</taxon>
        <taxon>Rhynchospora</taxon>
    </lineage>
</organism>
<name>A0A9Q0CNF0_9POAL</name>
<feature type="domain" description="At2g35280-like TPR" evidence="2">
    <location>
        <begin position="83"/>
        <end position="185"/>
    </location>
</feature>
<proteinExistence type="predicted"/>
<feature type="region of interest" description="Disordered" evidence="1">
    <location>
        <begin position="1"/>
        <end position="20"/>
    </location>
</feature>
<dbReference type="OrthoDB" id="740716at2759"/>
<evidence type="ECO:0000256" key="1">
    <source>
        <dbReference type="SAM" id="MobiDB-lite"/>
    </source>
</evidence>
<sequence length="240" mass="27837">MEHQLKRRNRTTTKKMKKKTKTPLVAKLPEDVIVEIVVQLVSSSPLPFADLCSLKKSCKTFAMVSKDRMIKKYIALEMEISTLNWTANNRCMPILSSCADAENVEACFILALANIFDNEDIYKGVELLKKASSNGHKGALYMMNILRIRLQKHNISVDMNSHNKVDQSTFNDYDQLKCCREKVLDVRRLMTWNKWLASDAGNMRRCKNSNCGISGWDDYKCFCSDGCRWNHEYFELRRRM</sequence>
<dbReference type="AlphaFoldDB" id="A0A9Q0CNF0"/>
<reference evidence="3" key="1">
    <citation type="journal article" date="2022" name="Cell">
        <title>Repeat-based holocentromeres influence genome architecture and karyotype evolution.</title>
        <authorList>
            <person name="Hofstatter P.G."/>
            <person name="Thangavel G."/>
            <person name="Lux T."/>
            <person name="Neumann P."/>
            <person name="Vondrak T."/>
            <person name="Novak P."/>
            <person name="Zhang M."/>
            <person name="Costa L."/>
            <person name="Castellani M."/>
            <person name="Scott A."/>
            <person name="Toegelov H."/>
            <person name="Fuchs J."/>
            <person name="Mata-Sucre Y."/>
            <person name="Dias Y."/>
            <person name="Vanzela A.L.L."/>
            <person name="Huettel B."/>
            <person name="Almeida C.C.S."/>
            <person name="Simkova H."/>
            <person name="Souza G."/>
            <person name="Pedrosa-Harand A."/>
            <person name="Macas J."/>
            <person name="Mayer K.F.X."/>
            <person name="Houben A."/>
            <person name="Marques A."/>
        </authorList>
    </citation>
    <scope>NUCLEOTIDE SEQUENCE</scope>
    <source>
        <strain evidence="3">RhyBre1mFocal</strain>
    </source>
</reference>
<gene>
    <name evidence="3" type="ORF">LUZ63_005116</name>
</gene>
<dbReference type="InterPro" id="IPR040338">
    <property type="entry name" value="At1g67623-like"/>
</dbReference>
<dbReference type="Proteomes" id="UP001151287">
    <property type="component" value="Unassembled WGS sequence"/>
</dbReference>
<evidence type="ECO:0000313" key="3">
    <source>
        <dbReference type="EMBL" id="KAJ1696604.1"/>
    </source>
</evidence>
<dbReference type="PANTHER" id="PTHR33784:SF10">
    <property type="entry name" value="F-BOX PROTEIN"/>
    <property type="match status" value="1"/>
</dbReference>
<comment type="caution">
    <text evidence="3">The sequence shown here is derived from an EMBL/GenBank/DDBJ whole genome shotgun (WGS) entry which is preliminary data.</text>
</comment>